<evidence type="ECO:0000256" key="1">
    <source>
        <dbReference type="SAM" id="MobiDB-lite"/>
    </source>
</evidence>
<feature type="region of interest" description="Disordered" evidence="1">
    <location>
        <begin position="349"/>
        <end position="401"/>
    </location>
</feature>
<feature type="compositionally biased region" description="Acidic residues" evidence="1">
    <location>
        <begin position="373"/>
        <end position="384"/>
    </location>
</feature>
<feature type="compositionally biased region" description="Low complexity" evidence="1">
    <location>
        <begin position="295"/>
        <end position="311"/>
    </location>
</feature>
<name>A0A8K0CZ52_IGNLU</name>
<organism evidence="2 3">
    <name type="scientific">Ignelater luminosus</name>
    <name type="common">Cucubano</name>
    <name type="synonym">Pyrophorus luminosus</name>
    <dbReference type="NCBI Taxonomy" id="2038154"/>
    <lineage>
        <taxon>Eukaryota</taxon>
        <taxon>Metazoa</taxon>
        <taxon>Ecdysozoa</taxon>
        <taxon>Arthropoda</taxon>
        <taxon>Hexapoda</taxon>
        <taxon>Insecta</taxon>
        <taxon>Pterygota</taxon>
        <taxon>Neoptera</taxon>
        <taxon>Endopterygota</taxon>
        <taxon>Coleoptera</taxon>
        <taxon>Polyphaga</taxon>
        <taxon>Elateriformia</taxon>
        <taxon>Elateroidea</taxon>
        <taxon>Elateridae</taxon>
        <taxon>Agrypninae</taxon>
        <taxon>Pyrophorini</taxon>
        <taxon>Ignelater</taxon>
    </lineage>
</organism>
<gene>
    <name evidence="2" type="ORF">ILUMI_12157</name>
</gene>
<evidence type="ECO:0000313" key="2">
    <source>
        <dbReference type="EMBL" id="KAF2894017.1"/>
    </source>
</evidence>
<keyword evidence="3" id="KW-1185">Reference proteome</keyword>
<evidence type="ECO:0008006" key="4">
    <source>
        <dbReference type="Google" id="ProtNLM"/>
    </source>
</evidence>
<feature type="region of interest" description="Disordered" evidence="1">
    <location>
        <begin position="295"/>
        <end position="314"/>
    </location>
</feature>
<dbReference type="OrthoDB" id="8194222at2759"/>
<protein>
    <recommendedName>
        <fullName evidence="4">DDE-1 domain-containing protein</fullName>
    </recommendedName>
</protein>
<accession>A0A8K0CZ52</accession>
<feature type="compositionally biased region" description="Basic residues" evidence="1">
    <location>
        <begin position="352"/>
        <end position="366"/>
    </location>
</feature>
<proteinExistence type="predicted"/>
<reference evidence="2" key="1">
    <citation type="submission" date="2019-08" db="EMBL/GenBank/DDBJ databases">
        <title>The genome of the North American firefly Photinus pyralis.</title>
        <authorList>
            <consortium name="Photinus pyralis genome working group"/>
            <person name="Fallon T.R."/>
            <person name="Sander Lower S.E."/>
            <person name="Weng J.-K."/>
        </authorList>
    </citation>
    <scope>NUCLEOTIDE SEQUENCE</scope>
    <source>
        <strain evidence="2">TRF0915ILg1</strain>
        <tissue evidence="2">Whole body</tissue>
    </source>
</reference>
<sequence length="401" mass="45854">MVFQVASRNGIQHPFKEDKADPAWMDLFLQRHKQTLSIRKPCGTSFGRALEFNKDNGFFKLLEEAYKKYNFFADRVYNVDKTGLTTVQSKKRKRQIAALTSAERRSTITVIASMIASRHYVPPLVILPRKNINNQHERDSSWVNWSYTSIRMGSGQPLYYLVQAFSIDVIDLAKSNHVTIILLPLHCTQKLQQLDKTLMGPLKARYSEEIRLPLTKATFMLGNEGTLWEGLSESANWRDRNADCIALLYELEKSCSFWTKLQKENQEESSDDPPANLADSSLSLNLSLEELQSSSSKSCSSSQGSQPSTSQGACHIKLLNKMKNRIATKYMKKRLNFEGEETNKRIKVKVEKTKKKKGKSKGKVLKKQKEDSSSEESIVDDNLSDMDLPVEKRKPEPFYYM</sequence>
<dbReference type="AlphaFoldDB" id="A0A8K0CZ52"/>
<evidence type="ECO:0000313" key="3">
    <source>
        <dbReference type="Proteomes" id="UP000801492"/>
    </source>
</evidence>
<feature type="compositionally biased region" description="Basic and acidic residues" evidence="1">
    <location>
        <begin position="389"/>
        <end position="401"/>
    </location>
</feature>
<dbReference type="Proteomes" id="UP000801492">
    <property type="component" value="Unassembled WGS sequence"/>
</dbReference>
<dbReference type="EMBL" id="VTPC01007440">
    <property type="protein sequence ID" value="KAF2894017.1"/>
    <property type="molecule type" value="Genomic_DNA"/>
</dbReference>
<comment type="caution">
    <text evidence="2">The sequence shown here is derived from an EMBL/GenBank/DDBJ whole genome shotgun (WGS) entry which is preliminary data.</text>
</comment>